<evidence type="ECO:0000256" key="2">
    <source>
        <dbReference type="ARBA" id="ARBA00022448"/>
    </source>
</evidence>
<dbReference type="InterPro" id="IPR036259">
    <property type="entry name" value="MFS_trans_sf"/>
</dbReference>
<sequence>MLRRIQLGNALSAFGSGFTVPYLFVYVANVRGLGPGTAGAVLAAFAAAALLVLPFVGRVIDRRGPGPVALIGTAAASFGALGFGLAASAPTVLAAAAVMGGGIAVVQPALATMIVRCSTATSRSRAFATQFFLNNLGMGLGGLLGGQLVDEAHASSFTLLFCVEAAMFVGLAVVLATVRLPSPPRPPDAGTVVSGMDASGTDGTVGAKAIGLRNRPGSEWGALLRDRPMALLCVLGFVLFFTCYGQFESGLAAYGVEVAGISTSTLGLALFANTAMIVLTQFVVLRLVEGRRRSRVIALVGAVWTVAWIAAGVSGLVPHAQAVATGLLIGTYALFGVGEAMLSPTVAPLVADLAPAGRVGQYNSAFALVKQLGVSVGPAVGGLMIASQVYAAYVLLLIGCSVAVSVLALVLGRRLAPEHDCPGSRVVARSLPPERSGTTADIVSRTDVGAPVGAGAPTDSQPPADAEVRGRLAATVR</sequence>
<gene>
    <name evidence="10" type="ORF">JGS22_010220</name>
</gene>
<feature type="transmembrane region" description="Helical" evidence="8">
    <location>
        <begin position="127"/>
        <end position="145"/>
    </location>
</feature>
<dbReference type="GO" id="GO:0022857">
    <property type="term" value="F:transmembrane transporter activity"/>
    <property type="evidence" value="ECO:0007669"/>
    <property type="project" value="InterPro"/>
</dbReference>
<keyword evidence="5 8" id="KW-1133">Transmembrane helix</keyword>
<keyword evidence="4 8" id="KW-0812">Transmembrane</keyword>
<feature type="transmembrane region" description="Helical" evidence="8">
    <location>
        <begin position="259"/>
        <end position="284"/>
    </location>
</feature>
<comment type="caution">
    <text evidence="10">The sequence shown here is derived from an EMBL/GenBank/DDBJ whole genome shotgun (WGS) entry which is preliminary data.</text>
</comment>
<feature type="transmembrane region" description="Helical" evidence="8">
    <location>
        <begin position="391"/>
        <end position="411"/>
    </location>
</feature>
<evidence type="ECO:0000256" key="7">
    <source>
        <dbReference type="SAM" id="MobiDB-lite"/>
    </source>
</evidence>
<keyword evidence="2" id="KW-0813">Transport</keyword>
<feature type="transmembrane region" description="Helical" evidence="8">
    <location>
        <begin position="33"/>
        <end position="56"/>
    </location>
</feature>
<evidence type="ECO:0000256" key="8">
    <source>
        <dbReference type="SAM" id="Phobius"/>
    </source>
</evidence>
<evidence type="ECO:0000256" key="3">
    <source>
        <dbReference type="ARBA" id="ARBA00022475"/>
    </source>
</evidence>
<name>A0A949N8J1_9ACTN</name>
<dbReference type="AlphaFoldDB" id="A0A949N8J1"/>
<dbReference type="InterPro" id="IPR011701">
    <property type="entry name" value="MFS"/>
</dbReference>
<organism evidence="10 11">
    <name type="scientific">Streptomyces tardus</name>
    <dbReference type="NCBI Taxonomy" id="2780544"/>
    <lineage>
        <taxon>Bacteria</taxon>
        <taxon>Bacillati</taxon>
        <taxon>Actinomycetota</taxon>
        <taxon>Actinomycetes</taxon>
        <taxon>Kitasatosporales</taxon>
        <taxon>Streptomycetaceae</taxon>
        <taxon>Streptomyces</taxon>
    </lineage>
</organism>
<feature type="transmembrane region" description="Helical" evidence="8">
    <location>
        <begin position="7"/>
        <end position="27"/>
    </location>
</feature>
<feature type="region of interest" description="Disordered" evidence="7">
    <location>
        <begin position="419"/>
        <end position="477"/>
    </location>
</feature>
<keyword evidence="6 8" id="KW-0472">Membrane</keyword>
<dbReference type="EMBL" id="JAELVF020000001">
    <property type="protein sequence ID" value="MBU7597978.1"/>
    <property type="molecule type" value="Genomic_DNA"/>
</dbReference>
<feature type="transmembrane region" description="Helical" evidence="8">
    <location>
        <begin position="296"/>
        <end position="317"/>
    </location>
</feature>
<feature type="domain" description="Major facilitator superfamily (MFS) profile" evidence="9">
    <location>
        <begin position="1"/>
        <end position="420"/>
    </location>
</feature>
<dbReference type="Proteomes" id="UP000694501">
    <property type="component" value="Unassembled WGS sequence"/>
</dbReference>
<dbReference type="InterPro" id="IPR020846">
    <property type="entry name" value="MFS_dom"/>
</dbReference>
<evidence type="ECO:0000256" key="6">
    <source>
        <dbReference type="ARBA" id="ARBA00023136"/>
    </source>
</evidence>
<feature type="transmembrane region" description="Helical" evidence="8">
    <location>
        <begin position="365"/>
        <end position="385"/>
    </location>
</feature>
<dbReference type="InterPro" id="IPR050171">
    <property type="entry name" value="MFS_Transporters"/>
</dbReference>
<dbReference type="PANTHER" id="PTHR23517:SF2">
    <property type="entry name" value="MULTIDRUG RESISTANCE PROTEIN MDTH"/>
    <property type="match status" value="1"/>
</dbReference>
<evidence type="ECO:0000313" key="10">
    <source>
        <dbReference type="EMBL" id="MBU7597978.1"/>
    </source>
</evidence>
<feature type="transmembrane region" description="Helical" evidence="8">
    <location>
        <begin position="157"/>
        <end position="178"/>
    </location>
</feature>
<feature type="transmembrane region" description="Helical" evidence="8">
    <location>
        <begin position="329"/>
        <end position="353"/>
    </location>
</feature>
<dbReference type="Gene3D" id="1.20.1250.20">
    <property type="entry name" value="MFS general substrate transporter like domains"/>
    <property type="match status" value="1"/>
</dbReference>
<dbReference type="GO" id="GO:0005886">
    <property type="term" value="C:plasma membrane"/>
    <property type="evidence" value="ECO:0007669"/>
    <property type="project" value="UniProtKB-SubCell"/>
</dbReference>
<evidence type="ECO:0000256" key="5">
    <source>
        <dbReference type="ARBA" id="ARBA00022989"/>
    </source>
</evidence>
<comment type="subcellular location">
    <subcellularLocation>
        <location evidence="1">Cell membrane</location>
        <topology evidence="1">Multi-pass membrane protein</topology>
    </subcellularLocation>
</comment>
<dbReference type="SUPFAM" id="SSF103473">
    <property type="entry name" value="MFS general substrate transporter"/>
    <property type="match status" value="1"/>
</dbReference>
<keyword evidence="3" id="KW-1003">Cell membrane</keyword>
<dbReference type="PROSITE" id="PS50850">
    <property type="entry name" value="MFS"/>
    <property type="match status" value="1"/>
</dbReference>
<dbReference type="PANTHER" id="PTHR23517">
    <property type="entry name" value="RESISTANCE PROTEIN MDTM, PUTATIVE-RELATED-RELATED"/>
    <property type="match status" value="1"/>
</dbReference>
<dbReference type="Pfam" id="PF07690">
    <property type="entry name" value="MFS_1"/>
    <property type="match status" value="1"/>
</dbReference>
<protein>
    <submittedName>
        <fullName evidence="10">MFS transporter</fullName>
    </submittedName>
</protein>
<feature type="transmembrane region" description="Helical" evidence="8">
    <location>
        <begin position="93"/>
        <end position="115"/>
    </location>
</feature>
<accession>A0A949N8J1</accession>
<evidence type="ECO:0000259" key="9">
    <source>
        <dbReference type="PROSITE" id="PS50850"/>
    </source>
</evidence>
<feature type="transmembrane region" description="Helical" evidence="8">
    <location>
        <begin position="229"/>
        <end position="247"/>
    </location>
</feature>
<reference evidence="10" key="1">
    <citation type="submission" date="2021-06" db="EMBL/GenBank/DDBJ databases">
        <title>Sequencing of actinobacteria type strains.</title>
        <authorList>
            <person name="Nguyen G.-S."/>
            <person name="Wentzel A."/>
        </authorList>
    </citation>
    <scope>NUCLEOTIDE SEQUENCE</scope>
    <source>
        <strain evidence="10">P38-E01</strain>
    </source>
</reference>
<evidence type="ECO:0000256" key="4">
    <source>
        <dbReference type="ARBA" id="ARBA00022692"/>
    </source>
</evidence>
<feature type="transmembrane region" description="Helical" evidence="8">
    <location>
        <begin position="68"/>
        <end position="87"/>
    </location>
</feature>
<proteinExistence type="predicted"/>
<evidence type="ECO:0000256" key="1">
    <source>
        <dbReference type="ARBA" id="ARBA00004651"/>
    </source>
</evidence>
<keyword evidence="11" id="KW-1185">Reference proteome</keyword>
<evidence type="ECO:0000313" key="11">
    <source>
        <dbReference type="Proteomes" id="UP000694501"/>
    </source>
</evidence>